<dbReference type="PRINTS" id="PR00144">
    <property type="entry name" value="DALDHYDRTASE"/>
</dbReference>
<dbReference type="PIRSF" id="PIRSF001415">
    <property type="entry name" value="Porphbilin_synth"/>
    <property type="match status" value="1"/>
</dbReference>
<dbReference type="PROSITE" id="PS00169">
    <property type="entry name" value="D_ALA_DEHYDRATASE"/>
    <property type="match status" value="1"/>
</dbReference>
<evidence type="ECO:0000256" key="13">
    <source>
        <dbReference type="PIRSR" id="PIRSR001415-2"/>
    </source>
</evidence>
<evidence type="ECO:0000256" key="5">
    <source>
        <dbReference type="ARBA" id="ARBA00012053"/>
    </source>
</evidence>
<feature type="active site" description="Schiff-base intermediate with substrate" evidence="12">
    <location>
        <position position="195"/>
    </location>
</feature>
<evidence type="ECO:0000256" key="9">
    <source>
        <dbReference type="ARBA" id="ARBA00023244"/>
    </source>
</evidence>
<evidence type="ECO:0000256" key="7">
    <source>
        <dbReference type="ARBA" id="ARBA00023133"/>
    </source>
</evidence>
<keyword evidence="15" id="KW-0460">Magnesium</keyword>
<dbReference type="SUPFAM" id="SSF51569">
    <property type="entry name" value="Aldolase"/>
    <property type="match status" value="1"/>
</dbReference>
<dbReference type="Gene3D" id="3.20.20.70">
    <property type="entry name" value="Aldolase class I"/>
    <property type="match status" value="1"/>
</dbReference>
<comment type="pathway">
    <text evidence="2">Porphyrin-containing compound metabolism; protoporphyrin-IX biosynthesis; coproporphyrinogen-III from 5-aminolevulinate: step 1/4.</text>
</comment>
<dbReference type="GO" id="GO:0008270">
    <property type="term" value="F:zinc ion binding"/>
    <property type="evidence" value="ECO:0007669"/>
    <property type="project" value="TreeGrafter"/>
</dbReference>
<evidence type="ECO:0000256" key="4">
    <source>
        <dbReference type="ARBA" id="ARBA00011823"/>
    </source>
</evidence>
<sequence>MTYFRRHRRLRKHPGLRAMLQENQLRIQDLIYPIFVKEEGEGATEILSMPGIYQHTLDSLEEEIKEVLRLGIPAVLLFGIPAEKDALGSQAYASDGIIQQAIPVIKALAPDLLVTTDTCLCEYTDHGHCGCLDHAGYVLNDESLELHKKAAIAQARAGADIIAPSSAMDGFVHVIRQGLDEAGFPLVPIMSYAIKYSSAFYGPFRDAADSAPSFGDRKTYQMPVANRREAMRELASDIDEGADFVMVKPALAYMDIIRDVRERTDLPIVTYNVSGEFSMIKAASQNAWIDEESIVMESLLGMKRAGADLIITYFAKDVARWLSATES</sequence>
<feature type="binding site" evidence="13">
    <location>
        <position position="205"/>
    </location>
    <ligand>
        <name>5-aminolevulinate</name>
        <dbReference type="ChEBI" id="CHEBI:356416"/>
        <label>1</label>
    </ligand>
</feature>
<dbReference type="EC" id="4.2.1.24" evidence="5 16"/>
<dbReference type="SMART" id="SM01004">
    <property type="entry name" value="ALAD"/>
    <property type="match status" value="1"/>
</dbReference>
<dbReference type="GO" id="GO:0005829">
    <property type="term" value="C:cytosol"/>
    <property type="evidence" value="ECO:0007669"/>
    <property type="project" value="TreeGrafter"/>
</dbReference>
<dbReference type="InterPro" id="IPR013785">
    <property type="entry name" value="Aldolase_TIM"/>
</dbReference>
<keyword evidence="9 16" id="KW-0627">Porphyrin biosynthesis</keyword>
<dbReference type="RefSeq" id="WP_118991008.1">
    <property type="nucleotide sequence ID" value="NZ_CP023434.1"/>
</dbReference>
<dbReference type="PANTHER" id="PTHR11458">
    <property type="entry name" value="DELTA-AMINOLEVULINIC ACID DEHYDRATASE"/>
    <property type="match status" value="1"/>
</dbReference>
<comment type="cofactor">
    <cofactor evidence="1">
        <name>Zn(2+)</name>
        <dbReference type="ChEBI" id="CHEBI:29105"/>
    </cofactor>
</comment>
<keyword evidence="19" id="KW-1185">Reference proteome</keyword>
<name>A0A347WM05_9LACT</name>
<evidence type="ECO:0000256" key="14">
    <source>
        <dbReference type="PIRSR" id="PIRSR001415-3"/>
    </source>
</evidence>
<evidence type="ECO:0000256" key="3">
    <source>
        <dbReference type="ARBA" id="ARBA00008055"/>
    </source>
</evidence>
<comment type="catalytic activity">
    <reaction evidence="11 16">
        <text>2 5-aminolevulinate = porphobilinogen + 2 H2O + H(+)</text>
        <dbReference type="Rhea" id="RHEA:24064"/>
        <dbReference type="ChEBI" id="CHEBI:15377"/>
        <dbReference type="ChEBI" id="CHEBI:15378"/>
        <dbReference type="ChEBI" id="CHEBI:58126"/>
        <dbReference type="ChEBI" id="CHEBI:356416"/>
        <dbReference type="EC" id="4.2.1.24"/>
    </reaction>
</comment>
<keyword evidence="7" id="KW-0350">Heme biosynthesis</keyword>
<organism evidence="18 19">
    <name type="scientific">Suicoccus acidiformans</name>
    <dbReference type="NCBI Taxonomy" id="2036206"/>
    <lineage>
        <taxon>Bacteria</taxon>
        <taxon>Bacillati</taxon>
        <taxon>Bacillota</taxon>
        <taxon>Bacilli</taxon>
        <taxon>Lactobacillales</taxon>
        <taxon>Aerococcaceae</taxon>
        <taxon>Suicoccus</taxon>
    </lineage>
</organism>
<evidence type="ECO:0000256" key="11">
    <source>
        <dbReference type="ARBA" id="ARBA00047651"/>
    </source>
</evidence>
<evidence type="ECO:0000256" key="16">
    <source>
        <dbReference type="RuleBase" id="RU000515"/>
    </source>
</evidence>
<reference evidence="18 19" key="1">
    <citation type="submission" date="2017-09" db="EMBL/GenBank/DDBJ databases">
        <title>Complete genome sequence of Oxytococcus suis strain ZY16052.</title>
        <authorList>
            <person name="Li F."/>
        </authorList>
    </citation>
    <scope>NUCLEOTIDE SEQUENCE [LARGE SCALE GENOMIC DNA]</scope>
    <source>
        <strain evidence="18 19">ZY16052</strain>
    </source>
</reference>
<dbReference type="InterPro" id="IPR030656">
    <property type="entry name" value="ALAD_AS"/>
</dbReference>
<keyword evidence="8 16" id="KW-0456">Lyase</keyword>
<dbReference type="GO" id="GO:0006782">
    <property type="term" value="P:protoporphyrinogen IX biosynthetic process"/>
    <property type="evidence" value="ECO:0007669"/>
    <property type="project" value="UniProtKB-UniPathway"/>
</dbReference>
<dbReference type="AlphaFoldDB" id="A0A347WM05"/>
<feature type="binding site" evidence="13">
    <location>
        <position position="313"/>
    </location>
    <ligand>
        <name>5-aminolevulinate</name>
        <dbReference type="ChEBI" id="CHEBI:356416"/>
        <label>2</label>
    </ligand>
</feature>
<evidence type="ECO:0000313" key="19">
    <source>
        <dbReference type="Proteomes" id="UP000263232"/>
    </source>
</evidence>
<evidence type="ECO:0000256" key="12">
    <source>
        <dbReference type="PIRSR" id="PIRSR001415-1"/>
    </source>
</evidence>
<feature type="binding site" evidence="13">
    <location>
        <position position="217"/>
    </location>
    <ligand>
        <name>5-aminolevulinate</name>
        <dbReference type="ChEBI" id="CHEBI:356416"/>
        <label>1</label>
    </ligand>
</feature>
<feature type="binding site" evidence="15">
    <location>
        <position position="233"/>
    </location>
    <ligand>
        <name>Mg(2+)</name>
        <dbReference type="ChEBI" id="CHEBI:18420"/>
    </ligand>
</feature>
<comment type="similarity">
    <text evidence="3 17">Belongs to the ALAD family.</text>
</comment>
<keyword evidence="14" id="KW-0862">Zinc</keyword>
<comment type="function">
    <text evidence="10">Catalyzes an early step in the biosynthesis of tetrapyrroles. Binds two molecules of 5-aminolevulinate per subunit, each at a distinct site, and catalyzes their condensation to form porphobilinogen.</text>
</comment>
<feature type="binding site" evidence="14">
    <location>
        <position position="121"/>
    </location>
    <ligand>
        <name>Zn(2+)</name>
        <dbReference type="ChEBI" id="CHEBI:29105"/>
        <note>catalytic</note>
    </ligand>
</feature>
<dbReference type="KEGG" id="abae:CL176_08930"/>
<dbReference type="OrthoDB" id="9805001at2"/>
<dbReference type="EMBL" id="CP023434">
    <property type="protein sequence ID" value="AXY26112.1"/>
    <property type="molecule type" value="Genomic_DNA"/>
</dbReference>
<feature type="binding site" evidence="14">
    <location>
        <position position="129"/>
    </location>
    <ligand>
        <name>Zn(2+)</name>
        <dbReference type="ChEBI" id="CHEBI:29105"/>
        <note>catalytic</note>
    </ligand>
</feature>
<feature type="binding site" evidence="13">
    <location>
        <position position="274"/>
    </location>
    <ligand>
        <name>5-aminolevulinate</name>
        <dbReference type="ChEBI" id="CHEBI:356416"/>
        <label>2</label>
    </ligand>
</feature>
<evidence type="ECO:0000256" key="10">
    <source>
        <dbReference type="ARBA" id="ARBA00025628"/>
    </source>
</evidence>
<dbReference type="InterPro" id="IPR001731">
    <property type="entry name" value="ALAD"/>
</dbReference>
<evidence type="ECO:0000256" key="8">
    <source>
        <dbReference type="ARBA" id="ARBA00023239"/>
    </source>
</evidence>
<dbReference type="FunFam" id="3.20.20.70:FF:000019">
    <property type="entry name" value="Delta-aminolevulinic acid dehydratase"/>
    <property type="match status" value="1"/>
</dbReference>
<dbReference type="GO" id="GO:0004655">
    <property type="term" value="F:porphobilinogen synthase activity"/>
    <property type="evidence" value="ECO:0007669"/>
    <property type="project" value="UniProtKB-EC"/>
</dbReference>
<dbReference type="Proteomes" id="UP000263232">
    <property type="component" value="Chromosome"/>
</dbReference>
<evidence type="ECO:0000256" key="17">
    <source>
        <dbReference type="RuleBase" id="RU004161"/>
    </source>
</evidence>
<comment type="subunit">
    <text evidence="4 16">Homooctamer.</text>
</comment>
<accession>A0A347WM05</accession>
<dbReference type="NCBIfam" id="NF006762">
    <property type="entry name" value="PRK09283.1"/>
    <property type="match status" value="1"/>
</dbReference>
<dbReference type="Pfam" id="PF00490">
    <property type="entry name" value="ALAD"/>
    <property type="match status" value="1"/>
</dbReference>
<gene>
    <name evidence="18" type="ORF">CL176_08930</name>
</gene>
<evidence type="ECO:0000256" key="2">
    <source>
        <dbReference type="ARBA" id="ARBA00004694"/>
    </source>
</evidence>
<dbReference type="PANTHER" id="PTHR11458:SF0">
    <property type="entry name" value="DELTA-AMINOLEVULINIC ACID DEHYDRATASE"/>
    <property type="match status" value="1"/>
</dbReference>
<feature type="active site" description="Schiff-base intermediate with substrate" evidence="12">
    <location>
        <position position="248"/>
    </location>
</feature>
<protein>
    <recommendedName>
        <fullName evidence="6 16">Delta-aminolevulinic acid dehydratase</fullName>
        <ecNumber evidence="5 16">4.2.1.24</ecNumber>
    </recommendedName>
</protein>
<evidence type="ECO:0000256" key="6">
    <source>
        <dbReference type="ARBA" id="ARBA00020771"/>
    </source>
</evidence>
<evidence type="ECO:0000256" key="1">
    <source>
        <dbReference type="ARBA" id="ARBA00001947"/>
    </source>
</evidence>
<dbReference type="CDD" id="cd00384">
    <property type="entry name" value="ALAD_PBGS"/>
    <property type="match status" value="1"/>
</dbReference>
<proteinExistence type="inferred from homology"/>
<evidence type="ECO:0000313" key="18">
    <source>
        <dbReference type="EMBL" id="AXY26112.1"/>
    </source>
</evidence>
<evidence type="ECO:0000256" key="15">
    <source>
        <dbReference type="PIRSR" id="PIRSR001415-5"/>
    </source>
</evidence>
<keyword evidence="14" id="KW-0479">Metal-binding</keyword>
<feature type="binding site" evidence="14">
    <location>
        <position position="119"/>
    </location>
    <ligand>
        <name>Zn(2+)</name>
        <dbReference type="ChEBI" id="CHEBI:29105"/>
        <note>catalytic</note>
    </ligand>
</feature>
<dbReference type="UniPathway" id="UPA00251">
    <property type="reaction ID" value="UER00318"/>
</dbReference>